<dbReference type="EMBL" id="VSRR010004576">
    <property type="protein sequence ID" value="MPC40091.1"/>
    <property type="molecule type" value="Genomic_DNA"/>
</dbReference>
<gene>
    <name evidence="1" type="ORF">E2C01_033644</name>
</gene>
<accession>A0A5B7EZD6</accession>
<name>A0A5B7EZD6_PORTR</name>
<dbReference type="AlphaFoldDB" id="A0A5B7EZD6"/>
<comment type="caution">
    <text evidence="1">The sequence shown here is derived from an EMBL/GenBank/DDBJ whole genome shotgun (WGS) entry which is preliminary data.</text>
</comment>
<evidence type="ECO:0000313" key="2">
    <source>
        <dbReference type="Proteomes" id="UP000324222"/>
    </source>
</evidence>
<dbReference type="Proteomes" id="UP000324222">
    <property type="component" value="Unassembled WGS sequence"/>
</dbReference>
<proteinExistence type="predicted"/>
<protein>
    <submittedName>
        <fullName evidence="1">Uncharacterized protein</fullName>
    </submittedName>
</protein>
<organism evidence="1 2">
    <name type="scientific">Portunus trituberculatus</name>
    <name type="common">Swimming crab</name>
    <name type="synonym">Neptunus trituberculatus</name>
    <dbReference type="NCBI Taxonomy" id="210409"/>
    <lineage>
        <taxon>Eukaryota</taxon>
        <taxon>Metazoa</taxon>
        <taxon>Ecdysozoa</taxon>
        <taxon>Arthropoda</taxon>
        <taxon>Crustacea</taxon>
        <taxon>Multicrustacea</taxon>
        <taxon>Malacostraca</taxon>
        <taxon>Eumalacostraca</taxon>
        <taxon>Eucarida</taxon>
        <taxon>Decapoda</taxon>
        <taxon>Pleocyemata</taxon>
        <taxon>Brachyura</taxon>
        <taxon>Eubrachyura</taxon>
        <taxon>Portunoidea</taxon>
        <taxon>Portunidae</taxon>
        <taxon>Portuninae</taxon>
        <taxon>Portunus</taxon>
    </lineage>
</organism>
<reference evidence="1" key="1">
    <citation type="submission" date="2019-05" db="EMBL/GenBank/DDBJ databases">
        <title>Another draft genome of Portunus trituberculatus and its Hox gene families provides insights of decapod evolution.</title>
        <authorList>
            <person name="Jeong J.-H."/>
            <person name="Song I."/>
            <person name="Kim S."/>
            <person name="Choi T."/>
            <person name="Kim D."/>
            <person name="Ryu S."/>
            <person name="Kim W."/>
        </authorList>
    </citation>
    <scope>NUCLEOTIDE SEQUENCE [LARGE SCALE GENOMIC DNA]</scope>
    <source>
        <tissue evidence="1">Muscle</tissue>
    </source>
</reference>
<keyword evidence="2" id="KW-1185">Reference proteome</keyword>
<evidence type="ECO:0000313" key="1">
    <source>
        <dbReference type="EMBL" id="MPC40091.1"/>
    </source>
</evidence>
<sequence>MLFCGKVLKIFEFWWMLVTRVLLPELCYVAVKVKAWRVMDTVFVFFVFFILASSSQQCGTVEVKCCAVYILMSVKGLIACRISQQ</sequence>